<dbReference type="RefSeq" id="WP_349139654.1">
    <property type="nucleotide sequence ID" value="NZ_JBBMFT010000003.1"/>
</dbReference>
<keyword evidence="1" id="KW-0732">Signal</keyword>
<sequence>MLRQLLLILPLVLVAGCTASPAQEPAQELDLTLPEGDVLTDIDTHGGFHGDGNSCLILAFSPENGEALAQELAGREDWYPLPLDEQSAHVLDSTLSLLEDDGFTYTLPTQGWYWYLDRSPEGHQLEFPLNCTLAIYDSQSDQLAYFRSDA</sequence>
<feature type="signal peptide" evidence="1">
    <location>
        <begin position="1"/>
        <end position="22"/>
    </location>
</feature>
<dbReference type="Proteomes" id="UP001440599">
    <property type="component" value="Unassembled WGS sequence"/>
</dbReference>
<protein>
    <recommendedName>
        <fullName evidence="4">Lipoprotein</fullName>
    </recommendedName>
</protein>
<evidence type="ECO:0008006" key="4">
    <source>
        <dbReference type="Google" id="ProtNLM"/>
    </source>
</evidence>
<name>A0ABV1END2_9FIRM</name>
<evidence type="ECO:0000256" key="1">
    <source>
        <dbReference type="SAM" id="SignalP"/>
    </source>
</evidence>
<comment type="caution">
    <text evidence="2">The sequence shown here is derived from an EMBL/GenBank/DDBJ whole genome shotgun (WGS) entry which is preliminary data.</text>
</comment>
<evidence type="ECO:0000313" key="3">
    <source>
        <dbReference type="Proteomes" id="UP001440599"/>
    </source>
</evidence>
<evidence type="ECO:0000313" key="2">
    <source>
        <dbReference type="EMBL" id="MEQ2456075.1"/>
    </source>
</evidence>
<gene>
    <name evidence="2" type="ORF">WMO45_06025</name>
</gene>
<dbReference type="EMBL" id="JBBMFT010000003">
    <property type="protein sequence ID" value="MEQ2456075.1"/>
    <property type="molecule type" value="Genomic_DNA"/>
</dbReference>
<reference evidence="2 3" key="1">
    <citation type="submission" date="2024-03" db="EMBL/GenBank/DDBJ databases">
        <title>Human intestinal bacterial collection.</title>
        <authorList>
            <person name="Pauvert C."/>
            <person name="Hitch T.C.A."/>
            <person name="Clavel T."/>
        </authorList>
    </citation>
    <scope>NUCLEOTIDE SEQUENCE [LARGE SCALE GENOMIC DNA]</scope>
    <source>
        <strain evidence="2 3">CLA-AP-H34</strain>
    </source>
</reference>
<proteinExistence type="predicted"/>
<keyword evidence="3" id="KW-1185">Reference proteome</keyword>
<organism evidence="2 3">
    <name type="scientific">Flavonifractor hominis</name>
    <dbReference type="NCBI Taxonomy" id="3133178"/>
    <lineage>
        <taxon>Bacteria</taxon>
        <taxon>Bacillati</taxon>
        <taxon>Bacillota</taxon>
        <taxon>Clostridia</taxon>
        <taxon>Eubacteriales</taxon>
        <taxon>Oscillospiraceae</taxon>
        <taxon>Flavonifractor</taxon>
    </lineage>
</organism>
<dbReference type="PROSITE" id="PS51257">
    <property type="entry name" value="PROKAR_LIPOPROTEIN"/>
    <property type="match status" value="1"/>
</dbReference>
<feature type="chain" id="PRO_5045334991" description="Lipoprotein" evidence="1">
    <location>
        <begin position="23"/>
        <end position="150"/>
    </location>
</feature>
<accession>A0ABV1END2</accession>